<reference evidence="2" key="1">
    <citation type="journal article" date="2019" name="Int. J. Syst. Evol. Microbiol.">
        <title>The Global Catalogue of Microorganisms (GCM) 10K type strain sequencing project: providing services to taxonomists for standard genome sequencing and annotation.</title>
        <authorList>
            <consortium name="The Broad Institute Genomics Platform"/>
            <consortium name="The Broad Institute Genome Sequencing Center for Infectious Disease"/>
            <person name="Wu L."/>
            <person name="Ma J."/>
        </authorList>
    </citation>
    <scope>NUCLEOTIDE SEQUENCE [LARGE SCALE GENOMIC DNA]</scope>
    <source>
        <strain evidence="2">CGMCC 1.7064</strain>
    </source>
</reference>
<sequence>MLAEDLAQDRPWQAWADLQGMDQLEIAFIQEPGVIVHDLPQAANECKFPANVHEVM</sequence>
<dbReference type="Proteomes" id="UP000642509">
    <property type="component" value="Unassembled WGS sequence"/>
</dbReference>
<accession>A0ABQ2M5N6</accession>
<organism evidence="1 2">
    <name type="scientific">Citricoccus zhacaiensis</name>
    <dbReference type="NCBI Taxonomy" id="489142"/>
    <lineage>
        <taxon>Bacteria</taxon>
        <taxon>Bacillati</taxon>
        <taxon>Actinomycetota</taxon>
        <taxon>Actinomycetes</taxon>
        <taxon>Micrococcales</taxon>
        <taxon>Micrococcaceae</taxon>
        <taxon>Citricoccus</taxon>
    </lineage>
</organism>
<protein>
    <submittedName>
        <fullName evidence="1">Uncharacterized protein</fullName>
    </submittedName>
</protein>
<dbReference type="EMBL" id="BMLQ01000007">
    <property type="protein sequence ID" value="GGO47510.1"/>
    <property type="molecule type" value="Genomic_DNA"/>
</dbReference>
<keyword evidence="2" id="KW-1185">Reference proteome</keyword>
<evidence type="ECO:0000313" key="1">
    <source>
        <dbReference type="EMBL" id="GGO47510.1"/>
    </source>
</evidence>
<name>A0ABQ2M5N6_9MICC</name>
<proteinExistence type="predicted"/>
<comment type="caution">
    <text evidence="1">The sequence shown here is derived from an EMBL/GenBank/DDBJ whole genome shotgun (WGS) entry which is preliminary data.</text>
</comment>
<gene>
    <name evidence="1" type="ORF">GCM10010977_24910</name>
</gene>
<evidence type="ECO:0000313" key="2">
    <source>
        <dbReference type="Proteomes" id="UP000642509"/>
    </source>
</evidence>